<sequence>MGYPLTVCVAALLILSTVEHTQQAPIKVDYFNSSLLGDELNFAGANFTKLTLPGVFKYFGSLYDTVYVSVNGYLSFSPLSNVTDVYSDASVIAPLMTDVTSGGHSFKVVSDGPFLQQASEQIGKLFPEIYFSANYFYVITWENVSFASNEGGATFQVVLLSGDDVSVILMNYKHVDFTEQEWMVRKKTFKHVLT</sequence>
<dbReference type="PANTHER" id="PTHR13802">
    <property type="entry name" value="MUCIN 4-RELATED"/>
    <property type="match status" value="1"/>
</dbReference>
<proteinExistence type="predicted"/>
<feature type="domain" description="NIDO" evidence="2">
    <location>
        <begin position="64"/>
        <end position="181"/>
    </location>
</feature>
<keyword evidence="1" id="KW-0732">Signal</keyword>
<evidence type="ECO:0000256" key="1">
    <source>
        <dbReference type="SAM" id="SignalP"/>
    </source>
</evidence>
<organism evidence="3 4">
    <name type="scientific">Astyanax mexicanus</name>
    <name type="common">Blind cave fish</name>
    <name type="synonym">Astyanax fasciatus mexicanus</name>
    <dbReference type="NCBI Taxonomy" id="7994"/>
    <lineage>
        <taxon>Eukaryota</taxon>
        <taxon>Metazoa</taxon>
        <taxon>Chordata</taxon>
        <taxon>Craniata</taxon>
        <taxon>Vertebrata</taxon>
        <taxon>Euteleostomi</taxon>
        <taxon>Actinopterygii</taxon>
        <taxon>Neopterygii</taxon>
        <taxon>Teleostei</taxon>
        <taxon>Ostariophysi</taxon>
        <taxon>Characiformes</taxon>
        <taxon>Characoidei</taxon>
        <taxon>Acestrorhamphidae</taxon>
        <taxon>Acestrorhamphinae</taxon>
        <taxon>Astyanax</taxon>
    </lineage>
</organism>
<evidence type="ECO:0000313" key="4">
    <source>
        <dbReference type="Proteomes" id="UP000018467"/>
    </source>
</evidence>
<dbReference type="PANTHER" id="PTHR13802:SF59">
    <property type="entry name" value="SUSHI DOMAIN-CONTAINING PROTEIN 2"/>
    <property type="match status" value="1"/>
</dbReference>
<dbReference type="InParanoid" id="A0A3B1K9I1"/>
<dbReference type="GO" id="GO:0007160">
    <property type="term" value="P:cell-matrix adhesion"/>
    <property type="evidence" value="ECO:0007669"/>
    <property type="project" value="InterPro"/>
</dbReference>
<protein>
    <recommendedName>
        <fullName evidence="2">NIDO domain-containing protein</fullName>
    </recommendedName>
</protein>
<feature type="chain" id="PRO_5017456383" description="NIDO domain-containing protein" evidence="1">
    <location>
        <begin position="24"/>
        <end position="194"/>
    </location>
</feature>
<dbReference type="STRING" id="7994.ENSAMXP00000051372"/>
<dbReference type="Pfam" id="PF06119">
    <property type="entry name" value="NIDO"/>
    <property type="match status" value="1"/>
</dbReference>
<dbReference type="AlphaFoldDB" id="A0A3B1K9I1"/>
<reference evidence="4" key="2">
    <citation type="journal article" date="2014" name="Nat. Commun.">
        <title>The cavefish genome reveals candidate genes for eye loss.</title>
        <authorList>
            <person name="McGaugh S.E."/>
            <person name="Gross J.B."/>
            <person name="Aken B."/>
            <person name="Blin M."/>
            <person name="Borowsky R."/>
            <person name="Chalopin D."/>
            <person name="Hinaux H."/>
            <person name="Jeffery W.R."/>
            <person name="Keene A."/>
            <person name="Ma L."/>
            <person name="Minx P."/>
            <person name="Murphy D."/>
            <person name="O'Quin K.E."/>
            <person name="Retaux S."/>
            <person name="Rohner N."/>
            <person name="Searle S.M."/>
            <person name="Stahl B.A."/>
            <person name="Tabin C."/>
            <person name="Volff J.N."/>
            <person name="Yoshizawa M."/>
            <person name="Warren W.C."/>
        </authorList>
    </citation>
    <scope>NUCLEOTIDE SEQUENCE [LARGE SCALE GENOMIC DNA]</scope>
    <source>
        <strain evidence="4">female</strain>
    </source>
</reference>
<dbReference type="InterPro" id="IPR051495">
    <property type="entry name" value="Epithelial_Barrier/Signaling"/>
</dbReference>
<reference evidence="3" key="4">
    <citation type="submission" date="2025-09" db="UniProtKB">
        <authorList>
            <consortium name="Ensembl"/>
        </authorList>
    </citation>
    <scope>IDENTIFICATION</scope>
</reference>
<name>A0A3B1K9I1_ASTMX</name>
<dbReference type="Bgee" id="ENSAMXG00000043846">
    <property type="expression patterns" value="Expressed in pharyngeal gill and 9 other cell types or tissues"/>
</dbReference>
<evidence type="ECO:0000313" key="3">
    <source>
        <dbReference type="Ensembl" id="ENSAMXP00000051372.1"/>
    </source>
</evidence>
<dbReference type="Ensembl" id="ENSAMXT00000057701.1">
    <property type="protein sequence ID" value="ENSAMXP00000051372.1"/>
    <property type="gene ID" value="ENSAMXG00000043846.1"/>
</dbReference>
<accession>A0A3B1K9I1</accession>
<evidence type="ECO:0000259" key="2">
    <source>
        <dbReference type="Pfam" id="PF06119"/>
    </source>
</evidence>
<reference evidence="3" key="3">
    <citation type="submission" date="2025-08" db="UniProtKB">
        <authorList>
            <consortium name="Ensembl"/>
        </authorList>
    </citation>
    <scope>IDENTIFICATION</scope>
</reference>
<dbReference type="Proteomes" id="UP000018467">
    <property type="component" value="Unassembled WGS sequence"/>
</dbReference>
<dbReference type="InterPro" id="IPR003886">
    <property type="entry name" value="NIDO_dom"/>
</dbReference>
<keyword evidence="4" id="KW-1185">Reference proteome</keyword>
<reference evidence="4" key="1">
    <citation type="submission" date="2013-03" db="EMBL/GenBank/DDBJ databases">
        <authorList>
            <person name="Jeffery W."/>
            <person name="Warren W."/>
            <person name="Wilson R.K."/>
        </authorList>
    </citation>
    <scope>NUCLEOTIDE SEQUENCE</scope>
    <source>
        <strain evidence="4">female</strain>
    </source>
</reference>
<feature type="signal peptide" evidence="1">
    <location>
        <begin position="1"/>
        <end position="23"/>
    </location>
</feature>